<dbReference type="PATRIC" id="fig|1088721.3.peg.3424"/>
<gene>
    <name evidence="3" type="ORF">NSU_3470</name>
</gene>
<dbReference type="SUPFAM" id="SSF51735">
    <property type="entry name" value="NAD(P)-binding Rossmann-fold domains"/>
    <property type="match status" value="1"/>
</dbReference>
<organism evidence="3 4">
    <name type="scientific">Novosphingobium pentaromativorans US6-1</name>
    <dbReference type="NCBI Taxonomy" id="1088721"/>
    <lineage>
        <taxon>Bacteria</taxon>
        <taxon>Pseudomonadati</taxon>
        <taxon>Pseudomonadota</taxon>
        <taxon>Alphaproteobacteria</taxon>
        <taxon>Sphingomonadales</taxon>
        <taxon>Sphingomonadaceae</taxon>
        <taxon>Novosphingobium</taxon>
    </lineage>
</organism>
<dbReference type="PANTHER" id="PTHR43477:SF1">
    <property type="entry name" value="DIHYDROANTICAPSIN 7-DEHYDROGENASE"/>
    <property type="match status" value="1"/>
</dbReference>
<name>G6EGP0_9SPHN</name>
<dbReference type="eggNOG" id="COG1028">
    <property type="taxonomic scope" value="Bacteria"/>
</dbReference>
<dbReference type="NCBIfam" id="NF005559">
    <property type="entry name" value="PRK07231.1"/>
    <property type="match status" value="1"/>
</dbReference>
<protein>
    <recommendedName>
        <fullName evidence="5">Short-chain dehydrogenase/reductase SDR</fullName>
    </recommendedName>
</protein>
<dbReference type="Proteomes" id="UP000004030">
    <property type="component" value="Unassembled WGS sequence"/>
</dbReference>
<dbReference type="InterPro" id="IPR036291">
    <property type="entry name" value="NAD(P)-bd_dom_sf"/>
</dbReference>
<dbReference type="PRINTS" id="PR00081">
    <property type="entry name" value="GDHRDH"/>
</dbReference>
<keyword evidence="2" id="KW-0560">Oxidoreductase</keyword>
<proteinExistence type="inferred from homology"/>
<dbReference type="PANTHER" id="PTHR43477">
    <property type="entry name" value="DIHYDROANTICAPSIN 7-DEHYDROGENASE"/>
    <property type="match status" value="1"/>
</dbReference>
<evidence type="ECO:0000256" key="1">
    <source>
        <dbReference type="ARBA" id="ARBA00006484"/>
    </source>
</evidence>
<reference evidence="3 4" key="1">
    <citation type="journal article" date="2012" name="J. Bacteriol.">
        <title>Genome sequence of benzo(a)pyrene-degrading bacterium Novosphingobium pentaromativorans US6-1.</title>
        <authorList>
            <person name="Luo Y.R."/>
            <person name="Kang S.G."/>
            <person name="Kim S.J."/>
            <person name="Kim M.R."/>
            <person name="Li N."/>
            <person name="Lee J.H."/>
            <person name="Kwon K.K."/>
        </authorList>
    </citation>
    <scope>NUCLEOTIDE SEQUENCE [LARGE SCALE GENOMIC DNA]</scope>
    <source>
        <strain evidence="3 4">US6-1</strain>
    </source>
</reference>
<dbReference type="FunFam" id="3.40.50.720:FF:000084">
    <property type="entry name" value="Short-chain dehydrogenase reductase"/>
    <property type="match status" value="1"/>
</dbReference>
<sequence>MKRFSGKTVLITGGASGIGRGTAIRFAEEGAKIALADLNTAGGLETAGLCEAAGGEAIFIETDVSCEQAMQDFVESAASRLGGIDVLFNNAGFPGAVGPIEALSVEDWDKTFSVLVRSVFLGMKFSVPHMKQRGGGAIVSTSSIGGLRGYAFGHAYSACKSALLNLTRSAAVELGRFNIRVNCICPGQILTPMAGGDHSDLAALEADMATRQPIPRAGRPEDIGNAVLYLASKEAGFITGEIITIDGGLLAGCWDYKAPAEQDVPSSAGFIGPSFQIDAQGDA</sequence>
<dbReference type="CDD" id="cd05233">
    <property type="entry name" value="SDR_c"/>
    <property type="match status" value="1"/>
</dbReference>
<evidence type="ECO:0008006" key="5">
    <source>
        <dbReference type="Google" id="ProtNLM"/>
    </source>
</evidence>
<keyword evidence="4" id="KW-1185">Reference proteome</keyword>
<dbReference type="Gene3D" id="3.40.50.720">
    <property type="entry name" value="NAD(P)-binding Rossmann-like Domain"/>
    <property type="match status" value="1"/>
</dbReference>
<accession>G6EGP0</accession>
<evidence type="ECO:0000313" key="4">
    <source>
        <dbReference type="Proteomes" id="UP000004030"/>
    </source>
</evidence>
<dbReference type="InterPro" id="IPR020904">
    <property type="entry name" value="Sc_DH/Rdtase_CS"/>
</dbReference>
<comment type="caution">
    <text evidence="3">The sequence shown here is derived from an EMBL/GenBank/DDBJ whole genome shotgun (WGS) entry which is preliminary data.</text>
</comment>
<evidence type="ECO:0000256" key="2">
    <source>
        <dbReference type="ARBA" id="ARBA00023002"/>
    </source>
</evidence>
<dbReference type="PRINTS" id="PR00080">
    <property type="entry name" value="SDRFAMILY"/>
</dbReference>
<dbReference type="PROSITE" id="PS00061">
    <property type="entry name" value="ADH_SHORT"/>
    <property type="match status" value="1"/>
</dbReference>
<evidence type="ECO:0000313" key="3">
    <source>
        <dbReference type="EMBL" id="EHJ59587.1"/>
    </source>
</evidence>
<dbReference type="InterPro" id="IPR002347">
    <property type="entry name" value="SDR_fam"/>
</dbReference>
<dbReference type="InterPro" id="IPR051122">
    <property type="entry name" value="SDR_DHRS6-like"/>
</dbReference>
<dbReference type="AlphaFoldDB" id="G6EGP0"/>
<dbReference type="EMBL" id="AGFM01000055">
    <property type="protein sequence ID" value="EHJ59587.1"/>
    <property type="molecule type" value="Genomic_DNA"/>
</dbReference>
<dbReference type="Pfam" id="PF13561">
    <property type="entry name" value="adh_short_C2"/>
    <property type="match status" value="1"/>
</dbReference>
<dbReference type="GO" id="GO:0016491">
    <property type="term" value="F:oxidoreductase activity"/>
    <property type="evidence" value="ECO:0007669"/>
    <property type="project" value="UniProtKB-KW"/>
</dbReference>
<comment type="similarity">
    <text evidence="1">Belongs to the short-chain dehydrogenases/reductases (SDR) family.</text>
</comment>
<dbReference type="RefSeq" id="WP_007014378.1">
    <property type="nucleotide sequence ID" value="NZ_AGFM01000055.1"/>
</dbReference>